<reference evidence="1 2" key="1">
    <citation type="submission" date="2022-08" db="EMBL/GenBank/DDBJ databases">
        <title>Aerococcaceae sp. nov isolated from spoiled eye mask.</title>
        <authorList>
            <person name="Zhou G."/>
            <person name="Xie X.-B."/>
            <person name="Shi Q.-S."/>
            <person name="Wang Y.-S."/>
            <person name="Wen X."/>
            <person name="Peng H."/>
            <person name="Yang X.-J."/>
            <person name="Tao H.-B."/>
            <person name="Huang X.-M."/>
        </authorList>
    </citation>
    <scope>NUCLEOTIDE SEQUENCE [LARGE SCALE GENOMIC DNA]</scope>
    <source>
        <strain evidence="2">DM20194951</strain>
    </source>
</reference>
<dbReference type="RefSeq" id="WP_313793621.1">
    <property type="nucleotide sequence ID" value="NZ_CP102453.1"/>
</dbReference>
<accession>A0ABY5P5U0</accession>
<keyword evidence="2" id="KW-1185">Reference proteome</keyword>
<proteinExistence type="predicted"/>
<evidence type="ECO:0000313" key="2">
    <source>
        <dbReference type="Proteomes" id="UP001315967"/>
    </source>
</evidence>
<sequence>MIVWGTKGFSEDLGPTSIHAECENCHNVVTYQGKKVGKKFSLFFLPLFNI</sequence>
<name>A0ABY5P5U0_9LACT</name>
<dbReference type="EMBL" id="CP102453">
    <property type="protein sequence ID" value="UUX34118.1"/>
    <property type="molecule type" value="Genomic_DNA"/>
</dbReference>
<dbReference type="Proteomes" id="UP001315967">
    <property type="component" value="Chromosome"/>
</dbReference>
<gene>
    <name evidence="1" type="ORF">NRE15_00160</name>
</gene>
<evidence type="ECO:0000313" key="1">
    <source>
        <dbReference type="EMBL" id="UUX34118.1"/>
    </source>
</evidence>
<protein>
    <submittedName>
        <fullName evidence="1">Uncharacterized protein</fullName>
    </submittedName>
</protein>
<organism evidence="1 2">
    <name type="scientific">Fundicoccus culcitae</name>
    <dbReference type="NCBI Taxonomy" id="2969821"/>
    <lineage>
        <taxon>Bacteria</taxon>
        <taxon>Bacillati</taxon>
        <taxon>Bacillota</taxon>
        <taxon>Bacilli</taxon>
        <taxon>Lactobacillales</taxon>
        <taxon>Aerococcaceae</taxon>
        <taxon>Fundicoccus</taxon>
    </lineage>
</organism>